<dbReference type="CDD" id="cd03293">
    <property type="entry name" value="ABC_NrtD_SsuB_transporters"/>
    <property type="match status" value="1"/>
</dbReference>
<evidence type="ECO:0000256" key="2">
    <source>
        <dbReference type="ARBA" id="ARBA00022448"/>
    </source>
</evidence>
<evidence type="ECO:0000259" key="5">
    <source>
        <dbReference type="PROSITE" id="PS50893"/>
    </source>
</evidence>
<dbReference type="PANTHER" id="PTHR42788:SF13">
    <property type="entry name" value="ALIPHATIC SULFONATES IMPORT ATP-BINDING PROTEIN SSUB"/>
    <property type="match status" value="1"/>
</dbReference>
<keyword evidence="7" id="KW-1185">Reference proteome</keyword>
<organism evidence="6 7">
    <name type="scientific">Propylenella binzhouense</name>
    <dbReference type="NCBI Taxonomy" id="2555902"/>
    <lineage>
        <taxon>Bacteria</taxon>
        <taxon>Pseudomonadati</taxon>
        <taxon>Pseudomonadota</taxon>
        <taxon>Alphaproteobacteria</taxon>
        <taxon>Hyphomicrobiales</taxon>
        <taxon>Propylenellaceae</taxon>
        <taxon>Propylenella</taxon>
    </lineage>
</organism>
<comment type="caution">
    <text evidence="6">The sequence shown here is derived from an EMBL/GenBank/DDBJ whole genome shotgun (WGS) entry which is preliminary data.</text>
</comment>
<protein>
    <submittedName>
        <fullName evidence="6">ABC transporter ATP-binding protein</fullName>
    </submittedName>
</protein>
<dbReference type="PANTHER" id="PTHR42788">
    <property type="entry name" value="TAURINE IMPORT ATP-BINDING PROTEIN-RELATED"/>
    <property type="match status" value="1"/>
</dbReference>
<keyword evidence="2" id="KW-0813">Transport</keyword>
<keyword evidence="3" id="KW-0547">Nucleotide-binding</keyword>
<keyword evidence="4 6" id="KW-0067">ATP-binding</keyword>
<feature type="domain" description="ABC transporter" evidence="5">
    <location>
        <begin position="28"/>
        <end position="263"/>
    </location>
</feature>
<dbReference type="PROSITE" id="PS00211">
    <property type="entry name" value="ABC_TRANSPORTER_1"/>
    <property type="match status" value="1"/>
</dbReference>
<evidence type="ECO:0000313" key="7">
    <source>
        <dbReference type="Proteomes" id="UP000773614"/>
    </source>
</evidence>
<dbReference type="InterPro" id="IPR003593">
    <property type="entry name" value="AAA+_ATPase"/>
</dbReference>
<dbReference type="Pfam" id="PF00005">
    <property type="entry name" value="ABC_tran"/>
    <property type="match status" value="1"/>
</dbReference>
<gene>
    <name evidence="6" type="ORF">E4O86_07150</name>
</gene>
<dbReference type="SUPFAM" id="SSF52540">
    <property type="entry name" value="P-loop containing nucleoside triphosphate hydrolases"/>
    <property type="match status" value="1"/>
</dbReference>
<dbReference type="GO" id="GO:0005524">
    <property type="term" value="F:ATP binding"/>
    <property type="evidence" value="ECO:0007669"/>
    <property type="project" value="UniProtKB-KW"/>
</dbReference>
<dbReference type="OrthoDB" id="9797536at2"/>
<reference evidence="6" key="1">
    <citation type="submission" date="2019-03" db="EMBL/GenBank/DDBJ databases">
        <title>Afifella sp. nov., isolated from activated sludge.</title>
        <authorList>
            <person name="Li Q."/>
            <person name="Liu Y."/>
        </authorList>
    </citation>
    <scope>NUCLEOTIDE SEQUENCE</scope>
    <source>
        <strain evidence="6">L72</strain>
    </source>
</reference>
<evidence type="ECO:0000256" key="4">
    <source>
        <dbReference type="ARBA" id="ARBA00022840"/>
    </source>
</evidence>
<sequence>MRVAEADVGRTAAAPTIAAGPQDSAPVIVSKNLTVGYELHRERQRLTALRDISLTVNRGEFVVLVGPSGCGKTTFINAISGLVKPWEGSIEVNGRPVTGPGPDRAMVFQDYALMPWRTVESNIRMPFEMQKLGLSQKEMDERVRRYIDLVDLTGFENSFPYELSGGMKQRVGIARALVSEPDILLADEPFAAIDAMTREAMQSELERFVTNTRQTVVFITHSIDEAVTLGDRVVVISYRPGRIKEIVNVNLPRPRFDYDVKMLPEYGELRDHIWRLVKDEALQTARGAK</sequence>
<proteinExistence type="inferred from homology"/>
<dbReference type="Gene3D" id="3.40.50.300">
    <property type="entry name" value="P-loop containing nucleotide triphosphate hydrolases"/>
    <property type="match status" value="1"/>
</dbReference>
<comment type="similarity">
    <text evidence="1">Belongs to the ABC transporter superfamily.</text>
</comment>
<accession>A0A964T2V9</accession>
<dbReference type="Proteomes" id="UP000773614">
    <property type="component" value="Unassembled WGS sequence"/>
</dbReference>
<dbReference type="GO" id="GO:0016887">
    <property type="term" value="F:ATP hydrolysis activity"/>
    <property type="evidence" value="ECO:0007669"/>
    <property type="project" value="InterPro"/>
</dbReference>
<dbReference type="AlphaFoldDB" id="A0A964T2V9"/>
<dbReference type="InterPro" id="IPR003439">
    <property type="entry name" value="ABC_transporter-like_ATP-bd"/>
</dbReference>
<evidence type="ECO:0000256" key="3">
    <source>
        <dbReference type="ARBA" id="ARBA00022741"/>
    </source>
</evidence>
<evidence type="ECO:0000313" key="6">
    <source>
        <dbReference type="EMBL" id="MYZ47486.1"/>
    </source>
</evidence>
<dbReference type="EMBL" id="SPKJ01000015">
    <property type="protein sequence ID" value="MYZ47486.1"/>
    <property type="molecule type" value="Genomic_DNA"/>
</dbReference>
<dbReference type="SMART" id="SM00382">
    <property type="entry name" value="AAA"/>
    <property type="match status" value="1"/>
</dbReference>
<dbReference type="InterPro" id="IPR017871">
    <property type="entry name" value="ABC_transporter-like_CS"/>
</dbReference>
<dbReference type="PROSITE" id="PS50893">
    <property type="entry name" value="ABC_TRANSPORTER_2"/>
    <property type="match status" value="1"/>
</dbReference>
<dbReference type="RefSeq" id="WP_161139831.1">
    <property type="nucleotide sequence ID" value="NZ_SPKJ01000015.1"/>
</dbReference>
<dbReference type="InterPro" id="IPR050166">
    <property type="entry name" value="ABC_transporter_ATP-bind"/>
</dbReference>
<name>A0A964T2V9_9HYPH</name>
<evidence type="ECO:0000256" key="1">
    <source>
        <dbReference type="ARBA" id="ARBA00005417"/>
    </source>
</evidence>
<dbReference type="InterPro" id="IPR027417">
    <property type="entry name" value="P-loop_NTPase"/>
</dbReference>